<keyword evidence="2" id="KW-1185">Reference proteome</keyword>
<comment type="caution">
    <text evidence="1">The sequence shown here is derived from an EMBL/GenBank/DDBJ whole genome shotgun (WGS) entry which is preliminary data.</text>
</comment>
<protein>
    <submittedName>
        <fullName evidence="1">DUF3489 domain-containing protein</fullName>
    </submittedName>
</protein>
<dbReference type="InterPro" id="IPR021880">
    <property type="entry name" value="DUF3489"/>
</dbReference>
<dbReference type="InterPro" id="IPR036390">
    <property type="entry name" value="WH_DNA-bd_sf"/>
</dbReference>
<evidence type="ECO:0000313" key="1">
    <source>
        <dbReference type="EMBL" id="MFC2925613.1"/>
    </source>
</evidence>
<sequence>MTEAKTQAKKTKVVTKSAQLIALLKTKTGADVAALSEKLGWQTHTVRAALTRLKQAGYPFEKTKTGTPPRTFYRITGEAARSAS</sequence>
<gene>
    <name evidence="1" type="ORF">ACFOOR_05800</name>
</gene>
<evidence type="ECO:0000313" key="2">
    <source>
        <dbReference type="Proteomes" id="UP001595379"/>
    </source>
</evidence>
<dbReference type="InterPro" id="IPR036388">
    <property type="entry name" value="WH-like_DNA-bd_sf"/>
</dbReference>
<reference evidence="2" key="1">
    <citation type="journal article" date="2019" name="Int. J. Syst. Evol. Microbiol.">
        <title>The Global Catalogue of Microorganisms (GCM) 10K type strain sequencing project: providing services to taxonomists for standard genome sequencing and annotation.</title>
        <authorList>
            <consortium name="The Broad Institute Genomics Platform"/>
            <consortium name="The Broad Institute Genome Sequencing Center for Infectious Disease"/>
            <person name="Wu L."/>
            <person name="Ma J."/>
        </authorList>
    </citation>
    <scope>NUCLEOTIDE SEQUENCE [LARGE SCALE GENOMIC DNA]</scope>
    <source>
        <strain evidence="2">KCTC 52487</strain>
    </source>
</reference>
<proteinExistence type="predicted"/>
<dbReference type="RefSeq" id="WP_343165378.1">
    <property type="nucleotide sequence ID" value="NZ_JBHRSV010000005.1"/>
</dbReference>
<dbReference type="Proteomes" id="UP001595379">
    <property type="component" value="Unassembled WGS sequence"/>
</dbReference>
<accession>A0ABV6ZW36</accession>
<organism evidence="1 2">
    <name type="scientific">Hyphobacterium vulgare</name>
    <dbReference type="NCBI Taxonomy" id="1736751"/>
    <lineage>
        <taxon>Bacteria</taxon>
        <taxon>Pseudomonadati</taxon>
        <taxon>Pseudomonadota</taxon>
        <taxon>Alphaproteobacteria</taxon>
        <taxon>Maricaulales</taxon>
        <taxon>Maricaulaceae</taxon>
        <taxon>Hyphobacterium</taxon>
    </lineage>
</organism>
<dbReference type="SUPFAM" id="SSF46785">
    <property type="entry name" value="Winged helix' DNA-binding domain"/>
    <property type="match status" value="1"/>
</dbReference>
<dbReference type="Gene3D" id="1.10.10.10">
    <property type="entry name" value="Winged helix-like DNA-binding domain superfamily/Winged helix DNA-binding domain"/>
    <property type="match status" value="1"/>
</dbReference>
<name>A0ABV6ZW36_9PROT</name>
<dbReference type="Pfam" id="PF11994">
    <property type="entry name" value="DUF3489"/>
    <property type="match status" value="1"/>
</dbReference>
<dbReference type="EMBL" id="JBHRSV010000005">
    <property type="protein sequence ID" value="MFC2925613.1"/>
    <property type="molecule type" value="Genomic_DNA"/>
</dbReference>